<evidence type="ECO:0000256" key="8">
    <source>
        <dbReference type="ARBA" id="ARBA00047364"/>
    </source>
</evidence>
<evidence type="ECO:0000256" key="9">
    <source>
        <dbReference type="RuleBase" id="RU363039"/>
    </source>
</evidence>
<dbReference type="SUPFAM" id="SSF57770">
    <property type="entry name" value="Methionyl-tRNA synthetase (MetRS), Zn-domain"/>
    <property type="match status" value="1"/>
</dbReference>
<dbReference type="InterPro" id="IPR014710">
    <property type="entry name" value="RmlC-like_jellyroll"/>
</dbReference>
<dbReference type="InterPro" id="IPR013096">
    <property type="entry name" value="Cupin_2"/>
</dbReference>
<evidence type="ECO:0000313" key="12">
    <source>
        <dbReference type="EMBL" id="UWS34027.1"/>
    </source>
</evidence>
<evidence type="ECO:0000313" key="13">
    <source>
        <dbReference type="Proteomes" id="UP001058553"/>
    </source>
</evidence>
<dbReference type="Gene3D" id="1.10.730.10">
    <property type="entry name" value="Isoleucyl-tRNA Synthetase, Domain 1"/>
    <property type="match status" value="1"/>
</dbReference>
<evidence type="ECO:0000256" key="5">
    <source>
        <dbReference type="ARBA" id="ARBA00022840"/>
    </source>
</evidence>
<dbReference type="RefSeq" id="WP_259816708.1">
    <property type="nucleotide sequence ID" value="NZ_CP103445.1"/>
</dbReference>
<keyword evidence="3 9" id="KW-0436">Ligase</keyword>
<proteinExistence type="inferred from homology"/>
<evidence type="ECO:0000259" key="11">
    <source>
        <dbReference type="Pfam" id="PF09334"/>
    </source>
</evidence>
<dbReference type="Pfam" id="PF07883">
    <property type="entry name" value="Cupin_2"/>
    <property type="match status" value="1"/>
</dbReference>
<dbReference type="InterPro" id="IPR011051">
    <property type="entry name" value="RmlC_Cupin_sf"/>
</dbReference>
<dbReference type="Proteomes" id="UP001058553">
    <property type="component" value="Chromosome"/>
</dbReference>
<evidence type="ECO:0000259" key="10">
    <source>
        <dbReference type="Pfam" id="PF07883"/>
    </source>
</evidence>
<keyword evidence="5 9" id="KW-0067">ATP-binding</keyword>
<accession>A0ABY5X9L0</accession>
<dbReference type="Pfam" id="PF09334">
    <property type="entry name" value="tRNA-synt_1g"/>
    <property type="match status" value="1"/>
</dbReference>
<dbReference type="GO" id="GO:0016874">
    <property type="term" value="F:ligase activity"/>
    <property type="evidence" value="ECO:0007669"/>
    <property type="project" value="UniProtKB-KW"/>
</dbReference>
<keyword evidence="6 9" id="KW-0648">Protein biosynthesis</keyword>
<evidence type="ECO:0000256" key="6">
    <source>
        <dbReference type="ARBA" id="ARBA00022917"/>
    </source>
</evidence>
<dbReference type="InterPro" id="IPR009080">
    <property type="entry name" value="tRNAsynth_Ia_anticodon-bd"/>
</dbReference>
<dbReference type="SUPFAM" id="SSF47323">
    <property type="entry name" value="Anticodon-binding domain of a subclass of class I aminoacyl-tRNA synthetases"/>
    <property type="match status" value="1"/>
</dbReference>
<dbReference type="Gene3D" id="3.40.50.620">
    <property type="entry name" value="HUPs"/>
    <property type="match status" value="1"/>
</dbReference>
<comment type="catalytic activity">
    <reaction evidence="8">
        <text>tRNA(Met) + L-methionine + ATP = L-methionyl-tRNA(Met) + AMP + diphosphate</text>
        <dbReference type="Rhea" id="RHEA:13481"/>
        <dbReference type="Rhea" id="RHEA-COMP:9667"/>
        <dbReference type="Rhea" id="RHEA-COMP:9698"/>
        <dbReference type="ChEBI" id="CHEBI:30616"/>
        <dbReference type="ChEBI" id="CHEBI:33019"/>
        <dbReference type="ChEBI" id="CHEBI:57844"/>
        <dbReference type="ChEBI" id="CHEBI:78442"/>
        <dbReference type="ChEBI" id="CHEBI:78530"/>
        <dbReference type="ChEBI" id="CHEBI:456215"/>
        <dbReference type="EC" id="6.1.1.10"/>
    </reaction>
</comment>
<dbReference type="PROSITE" id="PS51257">
    <property type="entry name" value="PROKAR_LIPOPROTEIN"/>
    <property type="match status" value="1"/>
</dbReference>
<comment type="similarity">
    <text evidence="1">Belongs to the class-I aminoacyl-tRNA synthetase family. MetG type 1 subfamily.</text>
</comment>
<dbReference type="InterPro" id="IPR015413">
    <property type="entry name" value="Methionyl/Leucyl_tRNA_Synth"/>
</dbReference>
<sequence>MKITKNASKFSYGLNSSSLQFPVNTTGGMSCSLPPGAQSTFHRHHETELFLITSGKGRVHIEGRESEDVVPEDIIYIDPLHGHTIENTCENEDLKFTALYWDNPNQTQRNDVPKDTLIISTPPTPNGDLHLGHLSGPYLGADIYRRYLTLKGVSAHHLTGRDDNQTYVKCIATKEQRPPEEVANDYADKIYQTWAKADIALDFFSSPQTTKNYYSRVNSIIGRLYDRGFIFAKEVDELYDLNTGFSLHEGYIKGVCPHCHSASDGNACEQCGRPNDCADLINPVASLPETRVGTRTTTKLYFRLSALAPQLTELTFRSNMSARARELTQGMLSDGLPDICISHRSDWGISVDIPGFEDQVLYVWFEMAAGYLAADEDLHPQDPFFKNKNCDIIHFYGFDNTYYHTLLFPAIYYALDEEYNVPVNHVINELLYLRGEKFSTSRRHLIWASKLLSKIPVDYVRWGLARSRPEMTNENFSLEPFVDAINDFFVSTLQQHLTTSCRELSLQFQGKVPEPGAWTSQHAAFYQRIRNLARDVEHAYHIDAFSPQTATAKLEEMGILTRKFFNAQSKHETQPMLRDYQRTTFALNFWAIKQFSLLSQPIMLEGSEYILKLLGLNFEGWDSDREDFIANSHTISACDENHFRIISKDIIEHVCQVN</sequence>
<dbReference type="SUPFAM" id="SSF52374">
    <property type="entry name" value="Nucleotidylyl transferase"/>
    <property type="match status" value="1"/>
</dbReference>
<name>A0ABY5X9L0_ERWPY</name>
<keyword evidence="13" id="KW-1185">Reference proteome</keyword>
<dbReference type="InterPro" id="IPR023458">
    <property type="entry name" value="Met-tRNA_ligase_1"/>
</dbReference>
<keyword evidence="7 9" id="KW-0030">Aminoacyl-tRNA synthetase</keyword>
<keyword evidence="4 9" id="KW-0547">Nucleotide-binding</keyword>
<dbReference type="SUPFAM" id="SSF51182">
    <property type="entry name" value="RmlC-like cupins"/>
    <property type="match status" value="1"/>
</dbReference>
<dbReference type="PANTHER" id="PTHR45765">
    <property type="entry name" value="METHIONINE--TRNA LIGASE"/>
    <property type="match status" value="1"/>
</dbReference>
<evidence type="ECO:0000256" key="2">
    <source>
        <dbReference type="ARBA" id="ARBA00022490"/>
    </source>
</evidence>
<dbReference type="InterPro" id="IPR029038">
    <property type="entry name" value="MetRS_Zn"/>
</dbReference>
<evidence type="ECO:0000256" key="7">
    <source>
        <dbReference type="ARBA" id="ARBA00023146"/>
    </source>
</evidence>
<reference evidence="12" key="1">
    <citation type="submission" date="2022-07" db="EMBL/GenBank/DDBJ databases">
        <title>Genetic diversity of Erwinia pyrifoliae.</title>
        <authorList>
            <person name="Park D.S."/>
            <person name="Ham H."/>
        </authorList>
    </citation>
    <scope>NUCLEOTIDE SEQUENCE</scope>
    <source>
        <strain evidence="12">CP201486</strain>
    </source>
</reference>
<protein>
    <submittedName>
        <fullName evidence="12">Class I tRNA ligase family protein</fullName>
    </submittedName>
</protein>
<dbReference type="PANTHER" id="PTHR45765:SF1">
    <property type="entry name" value="METHIONINE--TRNA LIGASE, CYTOPLASMIC"/>
    <property type="match status" value="1"/>
</dbReference>
<dbReference type="EMBL" id="CP103445">
    <property type="protein sequence ID" value="UWS34027.1"/>
    <property type="molecule type" value="Genomic_DNA"/>
</dbReference>
<dbReference type="InterPro" id="IPR014729">
    <property type="entry name" value="Rossmann-like_a/b/a_fold"/>
</dbReference>
<dbReference type="Gene3D" id="2.20.28.20">
    <property type="entry name" value="Methionyl-tRNA synthetase, Zn-domain"/>
    <property type="match status" value="1"/>
</dbReference>
<evidence type="ECO:0000256" key="1">
    <source>
        <dbReference type="ARBA" id="ARBA00008258"/>
    </source>
</evidence>
<dbReference type="PROSITE" id="PS00178">
    <property type="entry name" value="AA_TRNA_LIGASE_I"/>
    <property type="match status" value="1"/>
</dbReference>
<feature type="domain" description="Cupin type-2" evidence="10">
    <location>
        <begin position="31"/>
        <end position="97"/>
    </location>
</feature>
<dbReference type="Gene3D" id="2.60.120.10">
    <property type="entry name" value="Jelly Rolls"/>
    <property type="match status" value="1"/>
</dbReference>
<evidence type="ECO:0000256" key="3">
    <source>
        <dbReference type="ARBA" id="ARBA00022598"/>
    </source>
</evidence>
<organism evidence="12 13">
    <name type="scientific">Erwinia pyrifoliae</name>
    <dbReference type="NCBI Taxonomy" id="79967"/>
    <lineage>
        <taxon>Bacteria</taxon>
        <taxon>Pseudomonadati</taxon>
        <taxon>Pseudomonadota</taxon>
        <taxon>Gammaproteobacteria</taxon>
        <taxon>Enterobacterales</taxon>
        <taxon>Erwiniaceae</taxon>
        <taxon>Erwinia</taxon>
    </lineage>
</organism>
<gene>
    <name evidence="12" type="ORF">NYP84_02120</name>
</gene>
<feature type="domain" description="Methionyl/Leucyl tRNA synthetase" evidence="11">
    <location>
        <begin position="119"/>
        <end position="493"/>
    </location>
</feature>
<dbReference type="InterPro" id="IPR001412">
    <property type="entry name" value="aa-tRNA-synth_I_CS"/>
</dbReference>
<keyword evidence="2" id="KW-0963">Cytoplasm</keyword>
<evidence type="ECO:0000256" key="4">
    <source>
        <dbReference type="ARBA" id="ARBA00022741"/>
    </source>
</evidence>